<feature type="transmembrane region" description="Helical" evidence="1">
    <location>
        <begin position="6"/>
        <end position="25"/>
    </location>
</feature>
<reference evidence="2" key="1">
    <citation type="journal article" date="2023" name="Microbiome">
        <title>Phages are unrecognized players in the ecology of the oral pathogen Porphyromonas gingivalis.</title>
        <authorList>
            <person name="Matrishin C.B."/>
            <person name="Haase E.M."/>
            <person name="Dewhirst F.E."/>
            <person name="Mark Welch J.L."/>
            <person name="Miranda-Sanchez F."/>
            <person name="Chen T."/>
            <person name="MacFarland D.C."/>
            <person name="Kauffman K.M."/>
        </authorList>
    </citation>
    <scope>NUCLEOTIDE SEQUENCE</scope>
</reference>
<keyword evidence="1" id="KW-0812">Transmembrane</keyword>
<accession>A0AAT9JE08</accession>
<sequence length="34" mass="3913">MSCENFSPKTLALFAICDIFAGWFLHETTYKAKK</sequence>
<name>A0AAT9JE08_9CAUD</name>
<reference evidence="2" key="2">
    <citation type="submission" date="2024-05" db="EMBL/GenBank/DDBJ databases">
        <authorList>
            <person name="Matrishin C.B."/>
            <person name="Kauffman K.M."/>
        </authorList>
    </citation>
    <scope>NUCLEOTIDE SEQUENCE</scope>
</reference>
<keyword evidence="1" id="KW-0472">Membrane</keyword>
<proteinExistence type="predicted"/>
<organism evidence="2">
    <name type="scientific">Porphyromonas phage phage029a_Kyudai3</name>
    <dbReference type="NCBI Taxonomy" id="3154119"/>
    <lineage>
        <taxon>Viruses</taxon>
        <taxon>Duplodnaviria</taxon>
        <taxon>Heunggongvirae</taxon>
        <taxon>Uroviricota</taxon>
        <taxon>Caudoviricetes</taxon>
        <taxon>Nixviridae</taxon>
        <taxon>Haasevirus</taxon>
        <taxon>Haasevirus pging00V</taxon>
    </lineage>
</organism>
<keyword evidence="1" id="KW-1133">Transmembrane helix</keyword>
<evidence type="ECO:0000256" key="1">
    <source>
        <dbReference type="SAM" id="Phobius"/>
    </source>
</evidence>
<evidence type="ECO:0000313" key="2">
    <source>
        <dbReference type="EMBL" id="DBA56161.1"/>
    </source>
</evidence>
<dbReference type="EMBL" id="BK068110">
    <property type="protein sequence ID" value="DBA56161.1"/>
    <property type="molecule type" value="Genomic_DNA"/>
</dbReference>
<protein>
    <submittedName>
        <fullName evidence="2">Uncharacterized protein</fullName>
    </submittedName>
</protein>